<evidence type="ECO:0000256" key="1">
    <source>
        <dbReference type="SAM" id="MobiDB-lite"/>
    </source>
</evidence>
<keyword evidence="3" id="KW-1185">Reference proteome</keyword>
<comment type="caution">
    <text evidence="2">The sequence shown here is derived from an EMBL/GenBank/DDBJ whole genome shotgun (WGS) entry which is preliminary data.</text>
</comment>
<reference evidence="2" key="1">
    <citation type="submission" date="2023-03" db="EMBL/GenBank/DDBJ databases">
        <title>Massive genome expansion in bonnet fungi (Mycena s.s.) driven by repeated elements and novel gene families across ecological guilds.</title>
        <authorList>
            <consortium name="Lawrence Berkeley National Laboratory"/>
            <person name="Harder C.B."/>
            <person name="Miyauchi S."/>
            <person name="Viragh M."/>
            <person name="Kuo A."/>
            <person name="Thoen E."/>
            <person name="Andreopoulos B."/>
            <person name="Lu D."/>
            <person name="Skrede I."/>
            <person name="Drula E."/>
            <person name="Henrissat B."/>
            <person name="Morin E."/>
            <person name="Kohler A."/>
            <person name="Barry K."/>
            <person name="LaButti K."/>
            <person name="Morin E."/>
            <person name="Salamov A."/>
            <person name="Lipzen A."/>
            <person name="Mereny Z."/>
            <person name="Hegedus B."/>
            <person name="Baldrian P."/>
            <person name="Stursova M."/>
            <person name="Weitz H."/>
            <person name="Taylor A."/>
            <person name="Grigoriev I.V."/>
            <person name="Nagy L.G."/>
            <person name="Martin F."/>
            <person name="Kauserud H."/>
        </authorList>
    </citation>
    <scope>NUCLEOTIDE SEQUENCE</scope>
    <source>
        <strain evidence="2">CBHHK067</strain>
    </source>
</reference>
<accession>A0AAD7D3V5</accession>
<gene>
    <name evidence="2" type="ORF">B0H17DRAFT_1141265</name>
</gene>
<proteinExistence type="predicted"/>
<sequence>MSAQPFPESDSADGWDVVRDFEPSYRANNTTGSSFFAGGHIHQPQPMRAIFGFRGGKDPRVLVQQEDDRTFLDEESYDATHFPGAENSLGLFSTDPKYAAAAAGSPSRPRHRWPTPPPRREIADYEREGGWSFDASGRTCYVPHGGIKEVDEDEDDDMVAQDLLVEETFLREQPLPPETTPPPRPVPRTVELVPLSFLDRLPFGDGPNLYIGALPPSSPQLHDFPGLFDFNDDRSTTPSTCSSPTILTQSQELNIVEQNLLSIMTGSLDIVSLHATFAALSAPSDADLALCHQVGEALHAVQESLKRRSLVSPEEWRLRSVSCQRKYDHRLMSLRKTLQRLHVLSSAPPRVHQFTKLRDMLKHYHAKLADLAAKFNATFDRLRCRHFSILLSSVYKDVQRRTEARKEERKTARAARRPYESVFHREGRRPSLVEVS</sequence>
<evidence type="ECO:0000313" key="3">
    <source>
        <dbReference type="Proteomes" id="UP001221757"/>
    </source>
</evidence>
<protein>
    <submittedName>
        <fullName evidence="2">Uncharacterized protein</fullName>
    </submittedName>
</protein>
<name>A0AAD7D3V5_MYCRO</name>
<evidence type="ECO:0000313" key="2">
    <source>
        <dbReference type="EMBL" id="KAJ7672109.1"/>
    </source>
</evidence>
<dbReference type="AlphaFoldDB" id="A0AAD7D3V5"/>
<dbReference type="Proteomes" id="UP001221757">
    <property type="component" value="Unassembled WGS sequence"/>
</dbReference>
<dbReference type="EMBL" id="JARKIE010000168">
    <property type="protein sequence ID" value="KAJ7672109.1"/>
    <property type="molecule type" value="Genomic_DNA"/>
</dbReference>
<feature type="region of interest" description="Disordered" evidence="1">
    <location>
        <begin position="404"/>
        <end position="436"/>
    </location>
</feature>
<organism evidence="2 3">
    <name type="scientific">Mycena rosella</name>
    <name type="common">Pink bonnet</name>
    <name type="synonym">Agaricus rosellus</name>
    <dbReference type="NCBI Taxonomy" id="1033263"/>
    <lineage>
        <taxon>Eukaryota</taxon>
        <taxon>Fungi</taxon>
        <taxon>Dikarya</taxon>
        <taxon>Basidiomycota</taxon>
        <taxon>Agaricomycotina</taxon>
        <taxon>Agaricomycetes</taxon>
        <taxon>Agaricomycetidae</taxon>
        <taxon>Agaricales</taxon>
        <taxon>Marasmiineae</taxon>
        <taxon>Mycenaceae</taxon>
        <taxon>Mycena</taxon>
    </lineage>
</organism>